<keyword evidence="3" id="KW-0808">Transferase</keyword>
<evidence type="ECO:0000259" key="8">
    <source>
        <dbReference type="PROSITE" id="PS50290"/>
    </source>
</evidence>
<evidence type="ECO:0000256" key="5">
    <source>
        <dbReference type="ARBA" id="ARBA00022777"/>
    </source>
</evidence>
<evidence type="ECO:0000256" key="1">
    <source>
        <dbReference type="ARBA" id="ARBA00008941"/>
    </source>
</evidence>
<dbReference type="Pfam" id="PF00454">
    <property type="entry name" value="PI3_PI4_kinase"/>
    <property type="match status" value="2"/>
</dbReference>
<reference evidence="9" key="1">
    <citation type="submission" date="2019-09" db="EMBL/GenBank/DDBJ databases">
        <title>Draft genome information of white flower Hibiscus syriacus.</title>
        <authorList>
            <person name="Kim Y.-M."/>
        </authorList>
    </citation>
    <scope>NUCLEOTIDE SEQUENCE [LARGE SCALE GENOMIC DNA]</scope>
    <source>
        <strain evidence="9">YM2019G1</strain>
    </source>
</reference>
<evidence type="ECO:0000256" key="3">
    <source>
        <dbReference type="ARBA" id="ARBA00022679"/>
    </source>
</evidence>
<dbReference type="EMBL" id="VEPZ02001150">
    <property type="protein sequence ID" value="KAE8690905.1"/>
    <property type="molecule type" value="Genomic_DNA"/>
</dbReference>
<comment type="caution">
    <text evidence="9">The sequence shown here is derived from an EMBL/GenBank/DDBJ whole genome shotgun (WGS) entry which is preliminary data.</text>
</comment>
<dbReference type="InterPro" id="IPR044571">
    <property type="entry name" value="P4KG1-8"/>
</dbReference>
<feature type="region of interest" description="Disordered" evidence="7">
    <location>
        <begin position="508"/>
        <end position="527"/>
    </location>
</feature>
<evidence type="ECO:0000256" key="7">
    <source>
        <dbReference type="SAM" id="MobiDB-lite"/>
    </source>
</evidence>
<sequence>MSRKAQMAVAVFKSPLRGEYPQKNGIEGKQPVGRRRVFVQTENGCVLGMELDRSDSAHTVKRRLQVALNFPIGQSSLTFGDMELKNNLDAVRNDTPLLLTRNCMHRSSSSTPCLSPNGKDLQQRDRSGPIEILGHSDSFNVLKVVAKDIVKAIKMGVDPLPVHGGLGGAYYFRNPRGESVAIVKPTDEEPFAPNNPKGFVGKALGQPGLKRSVRVGETGFREVVAYLLDYGHFANVPPTALVKVTHSVFNVNDGMNRPNKKSLVSKIASFQQFVQHDFDASDHGTSSFPCGNLMALEGLVKWNSFLLTTAFCLPETLEDPYFEWIHWPQASIPFSEDELEYIQNLDPIEDCEMLRKELPMIREACLRVLVLCTIFLKEAAAFGLCLAEIGEMMSRELRAGEEEPSDLEVVCLEARKLIAERKLSSPKSDVRDAEFQFDIDFEEPELDLNPKMATDDFMTRAPFHLGNGFVNNHFPLSRLDECPSISKLSMSLKNTSLSDKSQKYSKLSGTKQENGYLNSSSGHRSANEQLPGSVSFVTLADMNEEEWTIFLEKFQELLYPAFEKRKSVTLGQKQIQRLGTSCQF</sequence>
<proteinExistence type="inferred from homology"/>
<dbReference type="PANTHER" id="PTHR45800">
    <property type="entry name" value="PHOSPHATIDYLINOSITOL 4-KINASE GAMMA"/>
    <property type="match status" value="1"/>
</dbReference>
<dbReference type="Proteomes" id="UP000436088">
    <property type="component" value="Unassembled WGS sequence"/>
</dbReference>
<dbReference type="PROSITE" id="PS50290">
    <property type="entry name" value="PI3_4_KINASE_3"/>
    <property type="match status" value="1"/>
</dbReference>
<dbReference type="CDD" id="cd17039">
    <property type="entry name" value="Ubl_ubiquitin_like"/>
    <property type="match status" value="1"/>
</dbReference>
<evidence type="ECO:0000313" key="10">
    <source>
        <dbReference type="Proteomes" id="UP000436088"/>
    </source>
</evidence>
<dbReference type="InterPro" id="IPR000403">
    <property type="entry name" value="PI3/4_kinase_cat_dom"/>
</dbReference>
<name>A0A6A2ZIW9_HIBSY</name>
<evidence type="ECO:0000313" key="9">
    <source>
        <dbReference type="EMBL" id="KAE8690905.1"/>
    </source>
</evidence>
<feature type="domain" description="PI3K/PI4K catalytic" evidence="8">
    <location>
        <begin position="156"/>
        <end position="426"/>
    </location>
</feature>
<accession>A0A6A2ZIW9</accession>
<dbReference type="PANTHER" id="PTHR45800:SF11">
    <property type="entry name" value="PHOSPHATIDYLINOSITOL 3-KINASE-RELATED PROTEIN KINASE"/>
    <property type="match status" value="1"/>
</dbReference>
<comment type="similarity">
    <text evidence="1">Belongs to the PI3/PI4-kinase family. Type II PI4K subfamily.</text>
</comment>
<dbReference type="GO" id="GO:0004430">
    <property type="term" value="F:1-phosphatidylinositol 4-kinase activity"/>
    <property type="evidence" value="ECO:0007669"/>
    <property type="project" value="UniProtKB-EC"/>
</dbReference>
<dbReference type="AlphaFoldDB" id="A0A6A2ZIW9"/>
<evidence type="ECO:0000256" key="2">
    <source>
        <dbReference type="ARBA" id="ARBA00012169"/>
    </source>
</evidence>
<gene>
    <name evidence="9" type="ORF">F3Y22_tig00110893pilonHSYRG00714</name>
</gene>
<organism evidence="9 10">
    <name type="scientific">Hibiscus syriacus</name>
    <name type="common">Rose of Sharon</name>
    <dbReference type="NCBI Taxonomy" id="106335"/>
    <lineage>
        <taxon>Eukaryota</taxon>
        <taxon>Viridiplantae</taxon>
        <taxon>Streptophyta</taxon>
        <taxon>Embryophyta</taxon>
        <taxon>Tracheophyta</taxon>
        <taxon>Spermatophyta</taxon>
        <taxon>Magnoliopsida</taxon>
        <taxon>eudicotyledons</taxon>
        <taxon>Gunneridae</taxon>
        <taxon>Pentapetalae</taxon>
        <taxon>rosids</taxon>
        <taxon>malvids</taxon>
        <taxon>Malvales</taxon>
        <taxon>Malvaceae</taxon>
        <taxon>Malvoideae</taxon>
        <taxon>Hibiscus</taxon>
    </lineage>
</organism>
<dbReference type="GO" id="GO:0005524">
    <property type="term" value="F:ATP binding"/>
    <property type="evidence" value="ECO:0007669"/>
    <property type="project" value="UniProtKB-KW"/>
</dbReference>
<keyword evidence="4" id="KW-0547">Nucleotide-binding</keyword>
<keyword evidence="6" id="KW-0067">ATP-binding</keyword>
<dbReference type="EC" id="2.7.1.67" evidence="2"/>
<protein>
    <recommendedName>
        <fullName evidence="2">1-phosphatidylinositol 4-kinase</fullName>
        <ecNumber evidence="2">2.7.1.67</ecNumber>
    </recommendedName>
</protein>
<keyword evidence="5" id="KW-0418">Kinase</keyword>
<keyword evidence="10" id="KW-1185">Reference proteome</keyword>
<evidence type="ECO:0000256" key="6">
    <source>
        <dbReference type="ARBA" id="ARBA00022840"/>
    </source>
</evidence>
<evidence type="ECO:0000256" key="4">
    <source>
        <dbReference type="ARBA" id="ARBA00022741"/>
    </source>
</evidence>